<evidence type="ECO:0008006" key="3">
    <source>
        <dbReference type="Google" id="ProtNLM"/>
    </source>
</evidence>
<dbReference type="EMBL" id="JACAZH010000009">
    <property type="protein sequence ID" value="KAF7358852.1"/>
    <property type="molecule type" value="Genomic_DNA"/>
</dbReference>
<dbReference type="InterPro" id="IPR036047">
    <property type="entry name" value="F-box-like_dom_sf"/>
</dbReference>
<name>A0A8H6YHX2_9AGAR</name>
<sequence>MTFTGLNTDVLLQILADTDVYTILSISRVNRALHEVTSLRHLWLSVVLDLSHRRLIDAPPAETLSTLTKDELVEVFLQLLIDSFSSLWIACPNNELNFFREVHIYWSQNASPTMSGDLNAGNLILRDRSGTSKLVVLLGTRDRFFYSTHSETVLLLEVDLVTGEADQVSNYASLLRMNRGPRNSAETSSSTAPPPVLC</sequence>
<organism evidence="1 2">
    <name type="scientific">Mycena sanguinolenta</name>
    <dbReference type="NCBI Taxonomy" id="230812"/>
    <lineage>
        <taxon>Eukaryota</taxon>
        <taxon>Fungi</taxon>
        <taxon>Dikarya</taxon>
        <taxon>Basidiomycota</taxon>
        <taxon>Agaricomycotina</taxon>
        <taxon>Agaricomycetes</taxon>
        <taxon>Agaricomycetidae</taxon>
        <taxon>Agaricales</taxon>
        <taxon>Marasmiineae</taxon>
        <taxon>Mycenaceae</taxon>
        <taxon>Mycena</taxon>
    </lineage>
</organism>
<dbReference type="Proteomes" id="UP000623467">
    <property type="component" value="Unassembled WGS sequence"/>
</dbReference>
<comment type="caution">
    <text evidence="1">The sequence shown here is derived from an EMBL/GenBank/DDBJ whole genome shotgun (WGS) entry which is preliminary data.</text>
</comment>
<accession>A0A8H6YHX2</accession>
<proteinExistence type="predicted"/>
<reference evidence="1" key="1">
    <citation type="submission" date="2020-05" db="EMBL/GenBank/DDBJ databases">
        <title>Mycena genomes resolve the evolution of fungal bioluminescence.</title>
        <authorList>
            <person name="Tsai I.J."/>
        </authorList>
    </citation>
    <scope>NUCLEOTIDE SEQUENCE</scope>
    <source>
        <strain evidence="1">160909Yilan</strain>
    </source>
</reference>
<dbReference type="SUPFAM" id="SSF81383">
    <property type="entry name" value="F-box domain"/>
    <property type="match status" value="1"/>
</dbReference>
<keyword evidence="2" id="KW-1185">Reference proteome</keyword>
<dbReference type="OrthoDB" id="3059989at2759"/>
<evidence type="ECO:0000313" key="1">
    <source>
        <dbReference type="EMBL" id="KAF7358852.1"/>
    </source>
</evidence>
<protein>
    <recommendedName>
        <fullName evidence="3">F-box domain-containing protein</fullName>
    </recommendedName>
</protein>
<dbReference type="AlphaFoldDB" id="A0A8H6YHX2"/>
<gene>
    <name evidence="1" type="ORF">MSAN_01225200</name>
</gene>
<evidence type="ECO:0000313" key="2">
    <source>
        <dbReference type="Proteomes" id="UP000623467"/>
    </source>
</evidence>